<dbReference type="Proteomes" id="UP001620626">
    <property type="component" value="Unassembled WGS sequence"/>
</dbReference>
<dbReference type="AlphaFoldDB" id="A0ABD2IAQ7"/>
<organism evidence="1 2">
    <name type="scientific">Heterodera trifolii</name>
    <dbReference type="NCBI Taxonomy" id="157864"/>
    <lineage>
        <taxon>Eukaryota</taxon>
        <taxon>Metazoa</taxon>
        <taxon>Ecdysozoa</taxon>
        <taxon>Nematoda</taxon>
        <taxon>Chromadorea</taxon>
        <taxon>Rhabditida</taxon>
        <taxon>Tylenchina</taxon>
        <taxon>Tylenchomorpha</taxon>
        <taxon>Tylenchoidea</taxon>
        <taxon>Heteroderidae</taxon>
        <taxon>Heteroderinae</taxon>
        <taxon>Heterodera</taxon>
    </lineage>
</organism>
<dbReference type="EMBL" id="JBICBT010001289">
    <property type="protein sequence ID" value="KAL3075047.1"/>
    <property type="molecule type" value="Genomic_DNA"/>
</dbReference>
<proteinExistence type="predicted"/>
<evidence type="ECO:0008006" key="3">
    <source>
        <dbReference type="Google" id="ProtNLM"/>
    </source>
</evidence>
<dbReference type="PANTHER" id="PTHR45841">
    <property type="entry name" value="MRNA TURNOVER PROTEIN 4 MRTO4"/>
    <property type="match status" value="1"/>
</dbReference>
<protein>
    <recommendedName>
        <fullName evidence="3">Transposase</fullName>
    </recommendedName>
</protein>
<reference evidence="1 2" key="1">
    <citation type="submission" date="2024-10" db="EMBL/GenBank/DDBJ databases">
        <authorList>
            <person name="Kim D."/>
        </authorList>
    </citation>
    <scope>NUCLEOTIDE SEQUENCE [LARGE SCALE GENOMIC DNA]</scope>
    <source>
        <strain evidence="1">BH-2024</strain>
    </source>
</reference>
<sequence>MNRCGEGRKMPNNGKMEEQQMRPSADCIRFECTVSQNTLAKLVDICWLNRRLQSIGNIPSGAHLPLHNIHWVRRIVQRCVWTKRQKLAPHFVYCDRLGLLAVTDEQQHFAQSVCRNKLKISIPISECYLISEDDFHYLLLWFHHCTTENDQLCAKLIKKCISLFSDHFSNFKWANSFICVAINYVLQGWCRPTDCASEGPKGGIKCGNAAGLGTGMDIHWNKLDIVTAWITKSVGPFNQGVIELLEEFTVCKTGDQLSADHARILKQFGHRLAQFRQLVVADQARILKQFGQQLAQFRVRLLARWSKKKGFEQIDEEADE</sequence>
<comment type="caution">
    <text evidence="1">The sequence shown here is derived from an EMBL/GenBank/DDBJ whole genome shotgun (WGS) entry which is preliminary data.</text>
</comment>
<accession>A0ABD2IAQ7</accession>
<dbReference type="PANTHER" id="PTHR45841:SF1">
    <property type="entry name" value="MRNA TURNOVER PROTEIN 4 HOMOLOG"/>
    <property type="match status" value="1"/>
</dbReference>
<dbReference type="InterPro" id="IPR043164">
    <property type="entry name" value="Ribosomal_uL10-like_insert_sf"/>
</dbReference>
<keyword evidence="2" id="KW-1185">Reference proteome</keyword>
<gene>
    <name evidence="1" type="ORF">niasHT_038982</name>
</gene>
<dbReference type="Gene3D" id="3.90.105.20">
    <property type="match status" value="1"/>
</dbReference>
<evidence type="ECO:0000313" key="2">
    <source>
        <dbReference type="Proteomes" id="UP001620626"/>
    </source>
</evidence>
<dbReference type="InterPro" id="IPR051742">
    <property type="entry name" value="Ribosome_Assembly_uL10"/>
</dbReference>
<evidence type="ECO:0000313" key="1">
    <source>
        <dbReference type="EMBL" id="KAL3075047.1"/>
    </source>
</evidence>
<name>A0ABD2IAQ7_9BILA</name>